<comment type="caution">
    <text evidence="1">The sequence shown here is derived from an EMBL/GenBank/DDBJ whole genome shotgun (WGS) entry which is preliminary data.</text>
</comment>
<dbReference type="RefSeq" id="WP_164652294.1">
    <property type="nucleotide sequence ID" value="NZ_JAAIJR010000008.1"/>
</dbReference>
<dbReference type="EMBL" id="JAAIJR010000008">
    <property type="protein sequence ID" value="NEX19398.1"/>
    <property type="molecule type" value="Genomic_DNA"/>
</dbReference>
<dbReference type="AlphaFoldDB" id="A0A6P1DMY4"/>
<reference evidence="1 2" key="2">
    <citation type="submission" date="2020-02" db="EMBL/GenBank/DDBJ databases">
        <title>Genome sequences of Thiorhodococcus mannitoliphagus and Thiorhodococcus minor, purple sulfur photosynthetic bacteria in the gammaproteobacterial family, Chromatiaceae.</title>
        <authorList>
            <person name="Aviles F.A."/>
            <person name="Meyer T.E."/>
            <person name="Kyndt J.A."/>
        </authorList>
    </citation>
    <scope>NUCLEOTIDE SEQUENCE [LARGE SCALE GENOMIC DNA]</scope>
    <source>
        <strain evidence="1 2">DSM 18266</strain>
    </source>
</reference>
<protein>
    <submittedName>
        <fullName evidence="1">Uncharacterized protein</fullName>
    </submittedName>
</protein>
<organism evidence="1 2">
    <name type="scientific">Thiorhodococcus mannitoliphagus</name>
    <dbReference type="NCBI Taxonomy" id="329406"/>
    <lineage>
        <taxon>Bacteria</taxon>
        <taxon>Pseudomonadati</taxon>
        <taxon>Pseudomonadota</taxon>
        <taxon>Gammaproteobacteria</taxon>
        <taxon>Chromatiales</taxon>
        <taxon>Chromatiaceae</taxon>
        <taxon>Thiorhodococcus</taxon>
    </lineage>
</organism>
<evidence type="ECO:0000313" key="1">
    <source>
        <dbReference type="EMBL" id="NEX19398.1"/>
    </source>
</evidence>
<sequence length="74" mass="8306">MQAIEIEVTPEQRQIRLPDVVPSGVTLRVVMMWEPLEDDDEGLKTLIVNTTEGLSEDDLARSRDLGRGEAGWDI</sequence>
<gene>
    <name evidence="1" type="ORF">G3480_03550</name>
</gene>
<proteinExistence type="predicted"/>
<keyword evidence="2" id="KW-1185">Reference proteome</keyword>
<name>A0A6P1DMY4_9GAMM</name>
<evidence type="ECO:0000313" key="2">
    <source>
        <dbReference type="Proteomes" id="UP000471640"/>
    </source>
</evidence>
<reference evidence="2" key="1">
    <citation type="journal article" date="2020" name="Microbiol. Resour. Announc.">
        <title>Draft Genome Sequences of Thiorhodococcus mannitoliphagus and Thiorhodococcus minor, Purple Sulfur Photosynthetic Bacteria in the Gammaproteobacterial Family Chromatiaceae.</title>
        <authorList>
            <person name="Aviles F.A."/>
            <person name="Meyer T.E."/>
            <person name="Kyndt J.A."/>
        </authorList>
    </citation>
    <scope>NUCLEOTIDE SEQUENCE [LARGE SCALE GENOMIC DNA]</scope>
    <source>
        <strain evidence="2">DSM 18266</strain>
    </source>
</reference>
<accession>A0A6P1DMY4</accession>
<dbReference type="Proteomes" id="UP000471640">
    <property type="component" value="Unassembled WGS sequence"/>
</dbReference>